<evidence type="ECO:0000256" key="10">
    <source>
        <dbReference type="ARBA" id="ARBA00023015"/>
    </source>
</evidence>
<feature type="compositionally biased region" description="Acidic residues" evidence="14">
    <location>
        <begin position="139"/>
        <end position="176"/>
    </location>
</feature>
<evidence type="ECO:0000256" key="11">
    <source>
        <dbReference type="ARBA" id="ARBA00023163"/>
    </source>
</evidence>
<evidence type="ECO:0000256" key="8">
    <source>
        <dbReference type="ARBA" id="ARBA00022833"/>
    </source>
</evidence>
<evidence type="ECO:0000256" key="2">
    <source>
        <dbReference type="ARBA" id="ARBA00006673"/>
    </source>
</evidence>
<dbReference type="AlphaFoldDB" id="A0A921UQA3"/>
<dbReference type="PROSITE" id="PS50157">
    <property type="entry name" value="ZINC_FINGER_C2H2_2"/>
    <property type="match status" value="1"/>
</dbReference>
<feature type="domain" description="C2H2-type" evidence="15">
    <location>
        <begin position="251"/>
        <end position="277"/>
    </location>
</feature>
<dbReference type="Pfam" id="PF17800">
    <property type="entry name" value="NPL"/>
    <property type="match status" value="1"/>
</dbReference>
<dbReference type="Gene3D" id="3.30.160.60">
    <property type="entry name" value="Classic Zinc Finger"/>
    <property type="match status" value="1"/>
</dbReference>
<dbReference type="OMA" id="FFCGYKS"/>
<reference evidence="16" key="1">
    <citation type="journal article" date="2019" name="BMC Genomics">
        <title>A new reference genome for Sorghum bicolor reveals high levels of sequence similarity between sweet and grain genotypes: implications for the genetics of sugar metabolism.</title>
        <authorList>
            <person name="Cooper E.A."/>
            <person name="Brenton Z.W."/>
            <person name="Flinn B.S."/>
            <person name="Jenkins J."/>
            <person name="Shu S."/>
            <person name="Flowers D."/>
            <person name="Luo F."/>
            <person name="Wang Y."/>
            <person name="Xia P."/>
            <person name="Barry K."/>
            <person name="Daum C."/>
            <person name="Lipzen A."/>
            <person name="Yoshinaga Y."/>
            <person name="Schmutz J."/>
            <person name="Saski C."/>
            <person name="Vermerris W."/>
            <person name="Kresovich S."/>
        </authorList>
    </citation>
    <scope>NUCLEOTIDE SEQUENCE</scope>
</reference>
<dbReference type="GO" id="GO:0008270">
    <property type="term" value="F:zinc ion binding"/>
    <property type="evidence" value="ECO:0007669"/>
    <property type="project" value="UniProtKB-KW"/>
</dbReference>
<gene>
    <name evidence="16" type="ORF">BDA96_03G427800</name>
</gene>
<comment type="caution">
    <text evidence="16">The sequence shown here is derived from an EMBL/GenBank/DDBJ whole genome shotgun (WGS) entry which is preliminary data.</text>
</comment>
<dbReference type="Gene3D" id="2.60.120.340">
    <property type="entry name" value="Nucleoplasmin core domain"/>
    <property type="match status" value="1"/>
</dbReference>
<evidence type="ECO:0000256" key="1">
    <source>
        <dbReference type="ARBA" id="ARBA00004604"/>
    </source>
</evidence>
<sequence length="277" mass="29707">MEFWGKEVKPGATVSCEVGNDLVIHLSQAALGEPKKASENVIVSVKIDDKKLVLGTLSVEKHPQISCDLVFDKDFELSHNSKTASVFFCGYKSPVPQFESYSGEDSSDEELETDHQIPRNEISAAKVPVKGGIKVESSSSDDDDDDFTDSEMSDEDDSSDEDDVSTGDDSSDDSGSEEQTPTPKKTDVVVGKKRAIQAEAPSGKKAKSEQSAQKTGDKKVSTHSAKQSSKTPDKSTKTPTADKKSPKSGSHACKSCNKSFSSATGLESHQKAKKHEA</sequence>
<organism evidence="16 17">
    <name type="scientific">Sorghum bicolor</name>
    <name type="common">Sorghum</name>
    <name type="synonym">Sorghum vulgare</name>
    <dbReference type="NCBI Taxonomy" id="4558"/>
    <lineage>
        <taxon>Eukaryota</taxon>
        <taxon>Viridiplantae</taxon>
        <taxon>Streptophyta</taxon>
        <taxon>Embryophyta</taxon>
        <taxon>Tracheophyta</taxon>
        <taxon>Spermatophyta</taxon>
        <taxon>Magnoliopsida</taxon>
        <taxon>Liliopsida</taxon>
        <taxon>Poales</taxon>
        <taxon>Poaceae</taxon>
        <taxon>PACMAD clade</taxon>
        <taxon>Panicoideae</taxon>
        <taxon>Andropogonodae</taxon>
        <taxon>Andropogoneae</taxon>
        <taxon>Sorghinae</taxon>
        <taxon>Sorghum</taxon>
    </lineage>
</organism>
<comment type="subcellular location">
    <subcellularLocation>
        <location evidence="1">Nucleus</location>
        <location evidence="1">Nucleolus</location>
    </subcellularLocation>
</comment>
<evidence type="ECO:0000256" key="14">
    <source>
        <dbReference type="SAM" id="MobiDB-lite"/>
    </source>
</evidence>
<dbReference type="EMBL" id="CM027682">
    <property type="protein sequence ID" value="KAG0540657.1"/>
    <property type="molecule type" value="Genomic_DNA"/>
</dbReference>
<evidence type="ECO:0000256" key="9">
    <source>
        <dbReference type="ARBA" id="ARBA00022853"/>
    </source>
</evidence>
<dbReference type="Gramene" id="EES04076">
    <property type="protein sequence ID" value="EES04076"/>
    <property type="gene ID" value="SORBI_3003G396600"/>
</dbReference>
<evidence type="ECO:0000313" key="17">
    <source>
        <dbReference type="Proteomes" id="UP000807115"/>
    </source>
</evidence>
<evidence type="ECO:0000313" key="16">
    <source>
        <dbReference type="EMBL" id="KAG0540657.1"/>
    </source>
</evidence>
<dbReference type="FunFam" id="2.60.120.340:FF:000004">
    <property type="entry name" value="Histone deacetylase HDT1"/>
    <property type="match status" value="1"/>
</dbReference>
<keyword evidence="12" id="KW-0539">Nucleus</keyword>
<evidence type="ECO:0000256" key="5">
    <source>
        <dbReference type="ARBA" id="ARBA00022723"/>
    </source>
</evidence>
<dbReference type="GO" id="GO:0016787">
    <property type="term" value="F:hydrolase activity"/>
    <property type="evidence" value="ECO:0007669"/>
    <property type="project" value="UniProtKB-KW"/>
</dbReference>
<evidence type="ECO:0000256" key="7">
    <source>
        <dbReference type="ARBA" id="ARBA00022801"/>
    </source>
</evidence>
<reference evidence="16" key="2">
    <citation type="submission" date="2020-10" db="EMBL/GenBank/DDBJ databases">
        <authorList>
            <person name="Cooper E.A."/>
            <person name="Brenton Z.W."/>
            <person name="Flinn B.S."/>
            <person name="Jenkins J."/>
            <person name="Shu S."/>
            <person name="Flowers D."/>
            <person name="Luo F."/>
            <person name="Wang Y."/>
            <person name="Xia P."/>
            <person name="Barry K."/>
            <person name="Daum C."/>
            <person name="Lipzen A."/>
            <person name="Yoshinaga Y."/>
            <person name="Schmutz J."/>
            <person name="Saski C."/>
            <person name="Vermerris W."/>
            <person name="Kresovich S."/>
        </authorList>
    </citation>
    <scope>NUCLEOTIDE SEQUENCE</scope>
</reference>
<keyword evidence="5" id="KW-0479">Metal-binding</keyword>
<dbReference type="Proteomes" id="UP000807115">
    <property type="component" value="Chromosome 3"/>
</dbReference>
<dbReference type="KEGG" id="sbi:8078710"/>
<keyword evidence="10" id="KW-0805">Transcription regulation</keyword>
<dbReference type="OrthoDB" id="2019803at2759"/>
<keyword evidence="6 13" id="KW-0863">Zinc-finger</keyword>
<evidence type="ECO:0000256" key="6">
    <source>
        <dbReference type="ARBA" id="ARBA00022771"/>
    </source>
</evidence>
<feature type="compositionally biased region" description="Basic and acidic residues" evidence="14">
    <location>
        <begin position="231"/>
        <end position="245"/>
    </location>
</feature>
<keyword evidence="11" id="KW-0804">Transcription</keyword>
<dbReference type="InterPro" id="IPR036236">
    <property type="entry name" value="Znf_C2H2_sf"/>
</dbReference>
<keyword evidence="7" id="KW-0378">Hydrolase</keyword>
<dbReference type="GO" id="GO:0005730">
    <property type="term" value="C:nucleolus"/>
    <property type="evidence" value="ECO:0007669"/>
    <property type="project" value="UniProtKB-SubCell"/>
</dbReference>
<evidence type="ECO:0000256" key="3">
    <source>
        <dbReference type="ARBA" id="ARBA00022491"/>
    </source>
</evidence>
<evidence type="ECO:0000256" key="12">
    <source>
        <dbReference type="ARBA" id="ARBA00023242"/>
    </source>
</evidence>
<feature type="compositionally biased region" description="Polar residues" evidence="14">
    <location>
        <begin position="256"/>
        <end position="267"/>
    </location>
</feature>
<proteinExistence type="inferred from homology"/>
<keyword evidence="4" id="KW-0597">Phosphoprotein</keyword>
<dbReference type="PROSITE" id="PS00028">
    <property type="entry name" value="ZINC_FINGER_C2H2_1"/>
    <property type="match status" value="1"/>
</dbReference>
<dbReference type="SUPFAM" id="SSF57667">
    <property type="entry name" value="beta-beta-alpha zinc fingers"/>
    <property type="match status" value="1"/>
</dbReference>
<feature type="region of interest" description="Disordered" evidence="14">
    <location>
        <begin position="99"/>
        <end position="277"/>
    </location>
</feature>
<comment type="similarity">
    <text evidence="2">Belongs to the histone deacetylase HD2 family.</text>
</comment>
<dbReference type="InterPro" id="IPR013087">
    <property type="entry name" value="Znf_C2H2_type"/>
</dbReference>
<accession>A0A921UQA3</accession>
<evidence type="ECO:0000256" key="4">
    <source>
        <dbReference type="ARBA" id="ARBA00022553"/>
    </source>
</evidence>
<name>A0A921UQA3_SORBI</name>
<protein>
    <recommendedName>
        <fullName evidence="15">C2H2-type domain-containing protein</fullName>
    </recommendedName>
</protein>
<evidence type="ECO:0000256" key="13">
    <source>
        <dbReference type="PROSITE-ProRule" id="PRU00042"/>
    </source>
</evidence>
<dbReference type="GO" id="GO:0006325">
    <property type="term" value="P:chromatin organization"/>
    <property type="evidence" value="ECO:0007669"/>
    <property type="project" value="UniProtKB-KW"/>
</dbReference>
<keyword evidence="8" id="KW-0862">Zinc</keyword>
<keyword evidence="9" id="KW-0156">Chromatin regulator</keyword>
<evidence type="ECO:0000259" key="15">
    <source>
        <dbReference type="PROSITE" id="PS50157"/>
    </source>
</evidence>
<keyword evidence="3" id="KW-0678">Repressor</keyword>
<dbReference type="InterPro" id="IPR041232">
    <property type="entry name" value="NPL"/>
</dbReference>